<dbReference type="Proteomes" id="UP000789702">
    <property type="component" value="Unassembled WGS sequence"/>
</dbReference>
<comment type="caution">
    <text evidence="1">The sequence shown here is derived from an EMBL/GenBank/DDBJ whole genome shotgun (WGS) entry which is preliminary data.</text>
</comment>
<organism evidence="1 2">
    <name type="scientific">Dentiscutata heterogama</name>
    <dbReference type="NCBI Taxonomy" id="1316150"/>
    <lineage>
        <taxon>Eukaryota</taxon>
        <taxon>Fungi</taxon>
        <taxon>Fungi incertae sedis</taxon>
        <taxon>Mucoromycota</taxon>
        <taxon>Glomeromycotina</taxon>
        <taxon>Glomeromycetes</taxon>
        <taxon>Diversisporales</taxon>
        <taxon>Gigasporaceae</taxon>
        <taxon>Dentiscutata</taxon>
    </lineage>
</organism>
<evidence type="ECO:0000313" key="1">
    <source>
        <dbReference type="EMBL" id="CAG8438443.1"/>
    </source>
</evidence>
<protein>
    <submittedName>
        <fullName evidence="1">13269_t:CDS:1</fullName>
    </submittedName>
</protein>
<keyword evidence="2" id="KW-1185">Reference proteome</keyword>
<proteinExistence type="predicted"/>
<sequence>MNEFVGGNSLNFNSGEETLLKYSKLLESYLEEKDVKIFDYSQFRILKQIEKGRFAIVYLATFEQNNYALKSLHNNIHMDKEEIRQLTRELTNLYESNHPNIVNLFGISRKILKDKRQEIVDGTPSVYVNLFVKCWSLDPNERPTLNIIFDQLEKLSAENIECITNKVDICQKHDSSLSENLSTNGN</sequence>
<accession>A0ACA9JVC5</accession>
<dbReference type="EMBL" id="CAJVPU010000032">
    <property type="protein sequence ID" value="CAG8438443.1"/>
    <property type="molecule type" value="Genomic_DNA"/>
</dbReference>
<name>A0ACA9JVC5_9GLOM</name>
<reference evidence="1" key="1">
    <citation type="submission" date="2021-06" db="EMBL/GenBank/DDBJ databases">
        <authorList>
            <person name="Kallberg Y."/>
            <person name="Tangrot J."/>
            <person name="Rosling A."/>
        </authorList>
    </citation>
    <scope>NUCLEOTIDE SEQUENCE</scope>
    <source>
        <strain evidence="1">IL203A</strain>
    </source>
</reference>
<gene>
    <name evidence="1" type="ORF">DHETER_LOCUS76</name>
</gene>
<evidence type="ECO:0000313" key="2">
    <source>
        <dbReference type="Proteomes" id="UP000789702"/>
    </source>
</evidence>